<dbReference type="FunFam" id="1.10.472.10:FF:000002">
    <property type="entry name" value="Transcription factor IIIB 90 kDa subunit"/>
    <property type="match status" value="1"/>
</dbReference>
<dbReference type="EMBL" id="KZ819422">
    <property type="protein sequence ID" value="PWN40279.1"/>
    <property type="molecule type" value="Genomic_DNA"/>
</dbReference>
<gene>
    <name evidence="13" type="ORF">IE81DRAFT_233162</name>
</gene>
<dbReference type="GO" id="GO:0005634">
    <property type="term" value="C:nucleus"/>
    <property type="evidence" value="ECO:0007669"/>
    <property type="project" value="UniProtKB-SubCell"/>
</dbReference>
<name>A0A316VRJ7_9BASI</name>
<proteinExistence type="inferred from homology"/>
<evidence type="ECO:0000256" key="3">
    <source>
        <dbReference type="ARBA" id="ARBA00022723"/>
    </source>
</evidence>
<dbReference type="GO" id="GO:0001006">
    <property type="term" value="F:RNA polymerase III type 3 promoter sequence-specific DNA binding"/>
    <property type="evidence" value="ECO:0007669"/>
    <property type="project" value="TreeGrafter"/>
</dbReference>
<keyword evidence="6" id="KW-0805">Transcription regulation</keyword>
<dbReference type="PRINTS" id="PR00685">
    <property type="entry name" value="TIFACTORIIB"/>
</dbReference>
<dbReference type="Gene3D" id="1.20.5.650">
    <property type="entry name" value="Single helix bin"/>
    <property type="match status" value="1"/>
</dbReference>
<dbReference type="GO" id="GO:0006384">
    <property type="term" value="P:transcription initiation at RNA polymerase III promoter"/>
    <property type="evidence" value="ECO:0007669"/>
    <property type="project" value="UniProtKB-ARBA"/>
</dbReference>
<dbReference type="InterPro" id="IPR013150">
    <property type="entry name" value="TFIIB_cyclin"/>
</dbReference>
<evidence type="ECO:0000256" key="4">
    <source>
        <dbReference type="ARBA" id="ARBA00022771"/>
    </source>
</evidence>
<dbReference type="FunFam" id="1.10.472.10:FF:000007">
    <property type="entry name" value="Transcription factor IIIB 90 kDa subunit"/>
    <property type="match status" value="1"/>
</dbReference>
<dbReference type="Proteomes" id="UP000245783">
    <property type="component" value="Unassembled WGS sequence"/>
</dbReference>
<evidence type="ECO:0000259" key="12">
    <source>
        <dbReference type="SMART" id="SM00385"/>
    </source>
</evidence>
<dbReference type="InterPro" id="IPR036915">
    <property type="entry name" value="Cyclin-like_sf"/>
</dbReference>
<evidence type="ECO:0000256" key="2">
    <source>
        <dbReference type="ARBA" id="ARBA00010857"/>
    </source>
</evidence>
<keyword evidence="14" id="KW-1185">Reference proteome</keyword>
<feature type="compositionally biased region" description="Basic residues" evidence="11">
    <location>
        <begin position="311"/>
        <end position="320"/>
    </location>
</feature>
<evidence type="ECO:0000256" key="5">
    <source>
        <dbReference type="ARBA" id="ARBA00022833"/>
    </source>
</evidence>
<reference evidence="13 14" key="1">
    <citation type="journal article" date="2018" name="Mol. Biol. Evol.">
        <title>Broad Genomic Sampling Reveals a Smut Pathogenic Ancestry of the Fungal Clade Ustilaginomycotina.</title>
        <authorList>
            <person name="Kijpornyongpan T."/>
            <person name="Mondo S.J."/>
            <person name="Barry K."/>
            <person name="Sandor L."/>
            <person name="Lee J."/>
            <person name="Lipzen A."/>
            <person name="Pangilinan J."/>
            <person name="LaButti K."/>
            <person name="Hainaut M."/>
            <person name="Henrissat B."/>
            <person name="Grigoriev I.V."/>
            <person name="Spatafora J.W."/>
            <person name="Aime M.C."/>
        </authorList>
    </citation>
    <scope>NUCLEOTIDE SEQUENCE [LARGE SCALE GENOMIC DNA]</scope>
    <source>
        <strain evidence="13 14">MCA 4658</strain>
    </source>
</reference>
<dbReference type="PANTHER" id="PTHR11618">
    <property type="entry name" value="TRANSCRIPTION INITIATION FACTOR IIB-RELATED"/>
    <property type="match status" value="1"/>
</dbReference>
<keyword evidence="7" id="KW-0010">Activator</keyword>
<dbReference type="Pfam" id="PF07741">
    <property type="entry name" value="BRF1"/>
    <property type="match status" value="1"/>
</dbReference>
<dbReference type="GO" id="GO:0008270">
    <property type="term" value="F:zinc ion binding"/>
    <property type="evidence" value="ECO:0007669"/>
    <property type="project" value="UniProtKB-KW"/>
</dbReference>
<evidence type="ECO:0000256" key="1">
    <source>
        <dbReference type="ARBA" id="ARBA00004123"/>
    </source>
</evidence>
<dbReference type="AlphaFoldDB" id="A0A316VRJ7"/>
<dbReference type="Gene3D" id="1.10.472.10">
    <property type="entry name" value="Cyclin-like"/>
    <property type="match status" value="2"/>
</dbReference>
<organism evidence="13 14">
    <name type="scientific">Ceraceosorus guamensis</name>
    <dbReference type="NCBI Taxonomy" id="1522189"/>
    <lineage>
        <taxon>Eukaryota</taxon>
        <taxon>Fungi</taxon>
        <taxon>Dikarya</taxon>
        <taxon>Basidiomycota</taxon>
        <taxon>Ustilaginomycotina</taxon>
        <taxon>Exobasidiomycetes</taxon>
        <taxon>Ceraceosorales</taxon>
        <taxon>Ceraceosoraceae</taxon>
        <taxon>Ceraceosorus</taxon>
    </lineage>
</organism>
<evidence type="ECO:0000256" key="8">
    <source>
        <dbReference type="ARBA" id="ARBA00023163"/>
    </source>
</evidence>
<dbReference type="SMART" id="SM00385">
    <property type="entry name" value="CYCLIN"/>
    <property type="match status" value="2"/>
</dbReference>
<dbReference type="InParanoid" id="A0A316VRJ7"/>
<evidence type="ECO:0000256" key="6">
    <source>
        <dbReference type="ARBA" id="ARBA00023015"/>
    </source>
</evidence>
<dbReference type="InterPro" id="IPR000812">
    <property type="entry name" value="TFIIB"/>
</dbReference>
<keyword evidence="5" id="KW-0862">Zinc</keyword>
<evidence type="ECO:0000256" key="11">
    <source>
        <dbReference type="SAM" id="MobiDB-lite"/>
    </source>
</evidence>
<keyword evidence="8" id="KW-0804">Transcription</keyword>
<dbReference type="GO" id="GO:0070897">
    <property type="term" value="P:transcription preinitiation complex assembly"/>
    <property type="evidence" value="ECO:0007669"/>
    <property type="project" value="InterPro"/>
</dbReference>
<sequence length="672" mass="72849">MLAACPQCGQETTALSGNTLSCEVCGTVLEESEIVNDVGFAENSFGGAVVQGSYVADDATGARSSLAGMRGMSGSGSNSTTMTLLSAQRGIRALASAKNVPSSVAEQASRLFKLALGGGTARENGPKLPNFVLGRRSEYTQAACLYLSCRLAKTNHLLIDFADALQVNVFILGRAYQRLVDCLNFRDKEGIKDAVDPSRFVMRFASMLDFGDLTNNVATDATRLVARFKHDWLVDGRRPAGICGACILLAARMNGFRRSITEVVQVVKIADSTIRERLKEFKNTPMANLPIHDFRTRWDESYSLPPSFKPPRSKGTKRAIKPIDGSKLAKRQRTSKGGNSSAQEAPEAAAKTDNEDADAEDEAAGADNDDDEGALSDASEVPPELDRMITKLTEDELMRYMDRVDYARLDKQVAELEQRRAARAKAGVPGNDESELEDIRALRPSPAREMTCIQATTDAIKTSGSQVEGNVEKASPSHANSGAEDVVIKTSSSQVGPPANTRASPHREVLEPDEVPFATTWSGAGYLPPSEKKSGSQELHDDLTDLNDEELDVFILTPEESRAKERVWLEFNKDFLQTSLEKQLKLERDLKMGIQPKTPSRVSTAPERMLGSSLTDANVCEAQIGKAEGFEHGTDIGIGVDAANDPRKEAIQPQVELCQSQLALRDGQSRCG</sequence>
<comment type="similarity">
    <text evidence="2">Belongs to the TFIIB family.</text>
</comment>
<comment type="subcellular location">
    <subcellularLocation>
        <location evidence="1">Nucleus</location>
    </subcellularLocation>
</comment>
<dbReference type="GO" id="GO:0000126">
    <property type="term" value="C:transcription factor TFIIIB complex"/>
    <property type="evidence" value="ECO:0007669"/>
    <property type="project" value="TreeGrafter"/>
</dbReference>
<evidence type="ECO:0000256" key="7">
    <source>
        <dbReference type="ARBA" id="ARBA00023159"/>
    </source>
</evidence>
<dbReference type="InterPro" id="IPR011665">
    <property type="entry name" value="BRF1_TBP-bd_dom"/>
</dbReference>
<dbReference type="GO" id="GO:0097550">
    <property type="term" value="C:transcription preinitiation complex"/>
    <property type="evidence" value="ECO:0007669"/>
    <property type="project" value="TreeGrafter"/>
</dbReference>
<dbReference type="GO" id="GO:0017025">
    <property type="term" value="F:TBP-class protein binding"/>
    <property type="evidence" value="ECO:0007669"/>
    <property type="project" value="InterPro"/>
</dbReference>
<accession>A0A316VRJ7</accession>
<feature type="domain" description="Cyclin-like" evidence="12">
    <location>
        <begin position="199"/>
        <end position="283"/>
    </location>
</feature>
<evidence type="ECO:0000313" key="14">
    <source>
        <dbReference type="Proteomes" id="UP000245783"/>
    </source>
</evidence>
<dbReference type="OrthoDB" id="511529at2759"/>
<dbReference type="Pfam" id="PF00382">
    <property type="entry name" value="TFIIB"/>
    <property type="match status" value="2"/>
</dbReference>
<dbReference type="PANTHER" id="PTHR11618:SF4">
    <property type="entry name" value="TRANSCRIPTION FACTOR IIIB 90 KDA SUBUNIT"/>
    <property type="match status" value="1"/>
</dbReference>
<dbReference type="GeneID" id="37033015"/>
<dbReference type="STRING" id="1522189.A0A316VRJ7"/>
<feature type="region of interest" description="Disordered" evidence="11">
    <location>
        <begin position="520"/>
        <end position="539"/>
    </location>
</feature>
<evidence type="ECO:0000256" key="10">
    <source>
        <dbReference type="ARBA" id="ARBA00031009"/>
    </source>
</evidence>
<feature type="compositionally biased region" description="Acidic residues" evidence="11">
    <location>
        <begin position="355"/>
        <end position="374"/>
    </location>
</feature>
<feature type="domain" description="Cyclin-like" evidence="12">
    <location>
        <begin position="89"/>
        <end position="181"/>
    </location>
</feature>
<protein>
    <recommendedName>
        <fullName evidence="10">B-related factor 1</fullName>
    </recommendedName>
</protein>
<keyword evidence="4" id="KW-0863">Zinc-finger</keyword>
<dbReference type="CDD" id="cd20554">
    <property type="entry name" value="CYCLIN_TFIIIB90_rpt2"/>
    <property type="match status" value="1"/>
</dbReference>
<keyword evidence="9" id="KW-0539">Nucleus</keyword>
<feature type="compositionally biased region" description="Basic and acidic residues" evidence="11">
    <location>
        <begin position="530"/>
        <end position="539"/>
    </location>
</feature>
<dbReference type="FunCoup" id="A0A316VRJ7">
    <property type="interactions" value="137"/>
</dbReference>
<evidence type="ECO:0000313" key="13">
    <source>
        <dbReference type="EMBL" id="PWN40279.1"/>
    </source>
</evidence>
<dbReference type="InterPro" id="IPR013763">
    <property type="entry name" value="Cyclin-like_dom"/>
</dbReference>
<feature type="region of interest" description="Disordered" evidence="11">
    <location>
        <begin position="302"/>
        <end position="386"/>
    </location>
</feature>
<dbReference type="GO" id="GO:0000995">
    <property type="term" value="F:RNA polymerase III general transcription initiation factor activity"/>
    <property type="evidence" value="ECO:0007669"/>
    <property type="project" value="TreeGrafter"/>
</dbReference>
<dbReference type="SUPFAM" id="SSF47954">
    <property type="entry name" value="Cyclin-like"/>
    <property type="match status" value="2"/>
</dbReference>
<keyword evidence="3" id="KW-0479">Metal-binding</keyword>
<dbReference type="RefSeq" id="XP_025367439.1">
    <property type="nucleotide sequence ID" value="XM_025511145.1"/>
</dbReference>
<evidence type="ECO:0000256" key="9">
    <source>
        <dbReference type="ARBA" id="ARBA00023242"/>
    </source>
</evidence>